<evidence type="ECO:0000259" key="7">
    <source>
        <dbReference type="PROSITE" id="PS50045"/>
    </source>
</evidence>
<dbReference type="OrthoDB" id="9762726at2"/>
<dbReference type="GO" id="GO:0000160">
    <property type="term" value="P:phosphorelay signal transduction system"/>
    <property type="evidence" value="ECO:0007669"/>
    <property type="project" value="InterPro"/>
</dbReference>
<dbReference type="PANTHER" id="PTHR32071">
    <property type="entry name" value="TRANSCRIPTIONAL REGULATORY PROTEIN"/>
    <property type="match status" value="1"/>
</dbReference>
<dbReference type="PROSITE" id="PS00688">
    <property type="entry name" value="SIGMA54_INTERACT_3"/>
    <property type="match status" value="1"/>
</dbReference>
<protein>
    <submittedName>
        <fullName evidence="9">Two component Fis family sigma54 specific transcriptional regulator</fullName>
    </submittedName>
</protein>
<name>A0A369BP45_9GAMM</name>
<keyword evidence="10" id="KW-1185">Reference proteome</keyword>
<evidence type="ECO:0000256" key="2">
    <source>
        <dbReference type="ARBA" id="ARBA00022840"/>
    </source>
</evidence>
<dbReference type="PROSITE" id="PS00676">
    <property type="entry name" value="SIGMA54_INTERACT_2"/>
    <property type="match status" value="1"/>
</dbReference>
<gene>
    <name evidence="9" type="ORF">DFQ59_11821</name>
</gene>
<comment type="caution">
    <text evidence="9">The sequence shown here is derived from an EMBL/GenBank/DDBJ whole genome shotgun (WGS) entry which is preliminary data.</text>
</comment>
<dbReference type="Pfam" id="PF00158">
    <property type="entry name" value="Sigma54_activat"/>
    <property type="match status" value="1"/>
</dbReference>
<evidence type="ECO:0000256" key="3">
    <source>
        <dbReference type="ARBA" id="ARBA00023015"/>
    </source>
</evidence>
<dbReference type="FunFam" id="3.40.50.300:FF:000006">
    <property type="entry name" value="DNA-binding transcriptional regulator NtrC"/>
    <property type="match status" value="1"/>
</dbReference>
<dbReference type="PROSITE" id="PS50045">
    <property type="entry name" value="SIGMA54_INTERACT_4"/>
    <property type="match status" value="1"/>
</dbReference>
<dbReference type="SUPFAM" id="SSF46689">
    <property type="entry name" value="Homeodomain-like"/>
    <property type="match status" value="1"/>
</dbReference>
<evidence type="ECO:0000313" key="10">
    <source>
        <dbReference type="Proteomes" id="UP000252707"/>
    </source>
</evidence>
<keyword evidence="4" id="KW-0238">DNA-binding</keyword>
<dbReference type="InterPro" id="IPR002197">
    <property type="entry name" value="HTH_Fis"/>
</dbReference>
<evidence type="ECO:0000256" key="6">
    <source>
        <dbReference type="PROSITE-ProRule" id="PRU00169"/>
    </source>
</evidence>
<keyword evidence="2" id="KW-0067">ATP-binding</keyword>
<dbReference type="InterPro" id="IPR003593">
    <property type="entry name" value="AAA+_ATPase"/>
</dbReference>
<dbReference type="InterPro" id="IPR025943">
    <property type="entry name" value="Sigma_54_int_dom_ATP-bd_2"/>
</dbReference>
<dbReference type="CDD" id="cd00009">
    <property type="entry name" value="AAA"/>
    <property type="match status" value="1"/>
</dbReference>
<keyword evidence="5" id="KW-0804">Transcription</keyword>
<dbReference type="SUPFAM" id="SSF52172">
    <property type="entry name" value="CheY-like"/>
    <property type="match status" value="1"/>
</dbReference>
<dbReference type="InterPro" id="IPR058031">
    <property type="entry name" value="AAA_lid_NorR"/>
</dbReference>
<dbReference type="InterPro" id="IPR001789">
    <property type="entry name" value="Sig_transdc_resp-reg_receiver"/>
</dbReference>
<feature type="modified residue" description="4-aspartylphosphate" evidence="6">
    <location>
        <position position="57"/>
    </location>
</feature>
<dbReference type="SUPFAM" id="SSF52540">
    <property type="entry name" value="P-loop containing nucleoside triphosphate hydrolases"/>
    <property type="match status" value="1"/>
</dbReference>
<evidence type="ECO:0000256" key="5">
    <source>
        <dbReference type="ARBA" id="ARBA00023163"/>
    </source>
</evidence>
<evidence type="ECO:0000259" key="8">
    <source>
        <dbReference type="PROSITE" id="PS50110"/>
    </source>
</evidence>
<dbReference type="Gene3D" id="1.10.10.60">
    <property type="entry name" value="Homeodomain-like"/>
    <property type="match status" value="1"/>
</dbReference>
<accession>A0A369BP45</accession>
<dbReference type="InterPro" id="IPR025944">
    <property type="entry name" value="Sigma_54_int_dom_CS"/>
</dbReference>
<dbReference type="Pfam" id="PF00072">
    <property type="entry name" value="Response_reg"/>
    <property type="match status" value="1"/>
</dbReference>
<dbReference type="SMART" id="SM00382">
    <property type="entry name" value="AAA"/>
    <property type="match status" value="1"/>
</dbReference>
<reference evidence="9 10" key="1">
    <citation type="submission" date="2018-07" db="EMBL/GenBank/DDBJ databases">
        <title>Genomic Encyclopedia of Type Strains, Phase IV (KMG-IV): sequencing the most valuable type-strain genomes for metagenomic binning, comparative biology and taxonomic classification.</title>
        <authorList>
            <person name="Goeker M."/>
        </authorList>
    </citation>
    <scope>NUCLEOTIDE SEQUENCE [LARGE SCALE GENOMIC DNA]</scope>
    <source>
        <strain evidence="9 10">DSM 26407</strain>
    </source>
</reference>
<evidence type="ECO:0000256" key="4">
    <source>
        <dbReference type="ARBA" id="ARBA00023125"/>
    </source>
</evidence>
<dbReference type="InterPro" id="IPR002078">
    <property type="entry name" value="Sigma_54_int"/>
</dbReference>
<dbReference type="InterPro" id="IPR011006">
    <property type="entry name" value="CheY-like_superfamily"/>
</dbReference>
<dbReference type="Proteomes" id="UP000252707">
    <property type="component" value="Unassembled WGS sequence"/>
</dbReference>
<sequence length="451" mass="50161">MNGRAQPRLCLVEDDPIMGESLMHRFALEGIACDWYREAGAALAAVEGQGYALVLSDIRLPDMSGEGLYQALLERCQAPPPILFITGYGTIDQAVRLLKLGARDYLTKPFDLDELLDRLRALAPALFGGGAEVLVPVLGISPPMRRVQDLLARVAGHTVGVLITGESGVGKEYAARYLHDSADPQGRTPFVAVNCAALPEHLLEAELFGYERGAFTGAVRTHRGVFERADGGTLFLDEVGEMPPAMQAKLLRAIQERTVMRLGSERPVRVNVRLVCATNRDLRKMVEEGSFREDLFYRINVIHVPLPPLRERREDIAWFAHRFVEEYNQAHGVRHLLGPAGERFLQEQPWPGNLRELRHAIDRGCILGEGDLLGPLELGAAPWTAEGEGGAEAAGSAEDLRTYLEQCERRLIEETLESHEWRIADSAAALGISRKNLWEKMRKHDLQRDEE</sequence>
<dbReference type="Pfam" id="PF02954">
    <property type="entry name" value="HTH_8"/>
    <property type="match status" value="1"/>
</dbReference>
<dbReference type="SMART" id="SM00448">
    <property type="entry name" value="REC"/>
    <property type="match status" value="1"/>
</dbReference>
<dbReference type="InterPro" id="IPR027417">
    <property type="entry name" value="P-loop_NTPase"/>
</dbReference>
<dbReference type="EMBL" id="QPJY01000018">
    <property type="protein sequence ID" value="RCX22408.1"/>
    <property type="molecule type" value="Genomic_DNA"/>
</dbReference>
<keyword evidence="1" id="KW-0547">Nucleotide-binding</keyword>
<dbReference type="PRINTS" id="PR01590">
    <property type="entry name" value="HTHFIS"/>
</dbReference>
<feature type="domain" description="Sigma-54 factor interaction" evidence="7">
    <location>
        <begin position="137"/>
        <end position="366"/>
    </location>
</feature>
<dbReference type="GO" id="GO:0005524">
    <property type="term" value="F:ATP binding"/>
    <property type="evidence" value="ECO:0007669"/>
    <property type="project" value="UniProtKB-KW"/>
</dbReference>
<organism evidence="9 10">
    <name type="scientific">Thioalbus denitrificans</name>
    <dbReference type="NCBI Taxonomy" id="547122"/>
    <lineage>
        <taxon>Bacteria</taxon>
        <taxon>Pseudomonadati</taxon>
        <taxon>Pseudomonadota</taxon>
        <taxon>Gammaproteobacteria</taxon>
        <taxon>Chromatiales</taxon>
        <taxon>Ectothiorhodospiraceae</taxon>
        <taxon>Thioalbus</taxon>
    </lineage>
</organism>
<dbReference type="AlphaFoldDB" id="A0A369BP45"/>
<keyword evidence="6" id="KW-0597">Phosphoprotein</keyword>
<dbReference type="InterPro" id="IPR009057">
    <property type="entry name" value="Homeodomain-like_sf"/>
</dbReference>
<keyword evidence="3" id="KW-0805">Transcription regulation</keyword>
<evidence type="ECO:0000256" key="1">
    <source>
        <dbReference type="ARBA" id="ARBA00022741"/>
    </source>
</evidence>
<dbReference type="PROSITE" id="PS50110">
    <property type="entry name" value="RESPONSE_REGULATORY"/>
    <property type="match status" value="1"/>
</dbReference>
<dbReference type="Gene3D" id="1.10.8.60">
    <property type="match status" value="1"/>
</dbReference>
<dbReference type="GO" id="GO:0006355">
    <property type="term" value="P:regulation of DNA-templated transcription"/>
    <property type="evidence" value="ECO:0007669"/>
    <property type="project" value="InterPro"/>
</dbReference>
<dbReference type="GO" id="GO:0043565">
    <property type="term" value="F:sequence-specific DNA binding"/>
    <property type="evidence" value="ECO:0007669"/>
    <property type="project" value="InterPro"/>
</dbReference>
<proteinExistence type="predicted"/>
<dbReference type="Pfam" id="PF25601">
    <property type="entry name" value="AAA_lid_14"/>
    <property type="match status" value="1"/>
</dbReference>
<dbReference type="Gene3D" id="3.40.50.300">
    <property type="entry name" value="P-loop containing nucleotide triphosphate hydrolases"/>
    <property type="match status" value="1"/>
</dbReference>
<dbReference type="RefSeq" id="WP_114281305.1">
    <property type="nucleotide sequence ID" value="NZ_QPJY01000018.1"/>
</dbReference>
<dbReference type="Gene3D" id="3.40.50.2300">
    <property type="match status" value="1"/>
</dbReference>
<evidence type="ECO:0000313" key="9">
    <source>
        <dbReference type="EMBL" id="RCX22408.1"/>
    </source>
</evidence>
<feature type="domain" description="Response regulatory" evidence="8">
    <location>
        <begin position="8"/>
        <end position="123"/>
    </location>
</feature>